<feature type="active site" evidence="4">
    <location>
        <position position="42"/>
    </location>
</feature>
<evidence type="ECO:0000256" key="2">
    <source>
        <dbReference type="ARBA" id="ARBA00039140"/>
    </source>
</evidence>
<dbReference type="CDD" id="cd16434">
    <property type="entry name" value="CheB-CheR_fusion"/>
    <property type="match status" value="1"/>
</dbReference>
<evidence type="ECO:0000256" key="3">
    <source>
        <dbReference type="ARBA" id="ARBA00048267"/>
    </source>
</evidence>
<evidence type="ECO:0000259" key="5">
    <source>
        <dbReference type="PROSITE" id="PS50122"/>
    </source>
</evidence>
<dbReference type="STRING" id="662367.SAMN05216167_113145"/>
<evidence type="ECO:0000313" key="7">
    <source>
        <dbReference type="Proteomes" id="UP000198598"/>
    </source>
</evidence>
<keyword evidence="1 4" id="KW-0378">Hydrolase</keyword>
<evidence type="ECO:0000256" key="4">
    <source>
        <dbReference type="PROSITE-ProRule" id="PRU00050"/>
    </source>
</evidence>
<keyword evidence="7" id="KW-1185">Reference proteome</keyword>
<dbReference type="Gene3D" id="3.40.50.180">
    <property type="entry name" value="Methylesterase CheB, C-terminal domain"/>
    <property type="match status" value="1"/>
</dbReference>
<dbReference type="SUPFAM" id="SSF52738">
    <property type="entry name" value="Methylesterase CheB, C-terminal domain"/>
    <property type="match status" value="1"/>
</dbReference>
<dbReference type="OrthoDB" id="649924at2"/>
<feature type="active site" evidence="4">
    <location>
        <position position="15"/>
    </location>
</feature>
<dbReference type="AlphaFoldDB" id="A0A1I2AFA6"/>
<accession>A0A1I2AFA6</accession>
<dbReference type="PROSITE" id="PS50122">
    <property type="entry name" value="CHEB"/>
    <property type="match status" value="1"/>
</dbReference>
<comment type="catalytic activity">
    <reaction evidence="3">
        <text>[protein]-L-glutamate 5-O-methyl ester + H2O = L-glutamyl-[protein] + methanol + H(+)</text>
        <dbReference type="Rhea" id="RHEA:23236"/>
        <dbReference type="Rhea" id="RHEA-COMP:10208"/>
        <dbReference type="Rhea" id="RHEA-COMP:10311"/>
        <dbReference type="ChEBI" id="CHEBI:15377"/>
        <dbReference type="ChEBI" id="CHEBI:15378"/>
        <dbReference type="ChEBI" id="CHEBI:17790"/>
        <dbReference type="ChEBI" id="CHEBI:29973"/>
        <dbReference type="ChEBI" id="CHEBI:82795"/>
        <dbReference type="EC" id="3.1.1.61"/>
    </reaction>
</comment>
<sequence>MINESKFYVVAVGLSAGGFEPLWDFFSEIPGDCGAAFIVIQHLNRDHQSIADRLLAKHTSMAVEWATNQQLVKPNCIYMLPINKTMTIEDGYLYLQDRRREDKSNWAVDIFFRSLAKGEKAAAIGIVLSGAGSDGTLGAIGIYDEGGTVMVQDPQTATFTSMPDSAILKDHPQEILAPKRLAHALLEFMAAHSLPA</sequence>
<evidence type="ECO:0000256" key="1">
    <source>
        <dbReference type="ARBA" id="ARBA00022801"/>
    </source>
</evidence>
<dbReference type="InterPro" id="IPR035909">
    <property type="entry name" value="CheB_C"/>
</dbReference>
<dbReference type="Proteomes" id="UP000198598">
    <property type="component" value="Unassembled WGS sequence"/>
</dbReference>
<feature type="domain" description="CheB-type methylesterase" evidence="5">
    <location>
        <begin position="9"/>
        <end position="192"/>
    </location>
</feature>
<dbReference type="EMBL" id="FOLQ01000013">
    <property type="protein sequence ID" value="SFE41673.1"/>
    <property type="molecule type" value="Genomic_DNA"/>
</dbReference>
<dbReference type="RefSeq" id="WP_093831509.1">
    <property type="nucleotide sequence ID" value="NZ_FOLQ01000013.1"/>
</dbReference>
<dbReference type="GO" id="GO:0005737">
    <property type="term" value="C:cytoplasm"/>
    <property type="evidence" value="ECO:0007669"/>
    <property type="project" value="InterPro"/>
</dbReference>
<dbReference type="PANTHER" id="PTHR42872">
    <property type="entry name" value="PROTEIN-GLUTAMATE METHYLESTERASE/PROTEIN-GLUTAMINE GLUTAMINASE"/>
    <property type="match status" value="1"/>
</dbReference>
<feature type="active site" evidence="4">
    <location>
        <position position="134"/>
    </location>
</feature>
<dbReference type="InterPro" id="IPR000673">
    <property type="entry name" value="Sig_transdc_resp-reg_Me-estase"/>
</dbReference>
<dbReference type="GO" id="GO:0006935">
    <property type="term" value="P:chemotaxis"/>
    <property type="evidence" value="ECO:0007669"/>
    <property type="project" value="UniProtKB-UniRule"/>
</dbReference>
<dbReference type="EC" id="3.1.1.61" evidence="2"/>
<dbReference type="GO" id="GO:0000156">
    <property type="term" value="F:phosphorelay response regulator activity"/>
    <property type="evidence" value="ECO:0007669"/>
    <property type="project" value="InterPro"/>
</dbReference>
<gene>
    <name evidence="6" type="ORF">SAMN05216167_113145</name>
</gene>
<dbReference type="PANTHER" id="PTHR42872:SF6">
    <property type="entry name" value="PROTEIN-GLUTAMATE METHYLESTERASE_PROTEIN-GLUTAMINE GLUTAMINASE"/>
    <property type="match status" value="1"/>
</dbReference>
<evidence type="ECO:0000313" key="6">
    <source>
        <dbReference type="EMBL" id="SFE41673.1"/>
    </source>
</evidence>
<protein>
    <recommendedName>
        <fullName evidence="2">protein-glutamate methylesterase</fullName>
        <ecNumber evidence="2">3.1.1.61</ecNumber>
    </recommendedName>
</protein>
<dbReference type="GO" id="GO:0008984">
    <property type="term" value="F:protein-glutamate methylesterase activity"/>
    <property type="evidence" value="ECO:0007669"/>
    <property type="project" value="UniProtKB-EC"/>
</dbReference>
<keyword evidence="4" id="KW-0145">Chemotaxis</keyword>
<name>A0A1I2AFA6_9BACT</name>
<organism evidence="6 7">
    <name type="scientific">Spirosoma endophyticum</name>
    <dbReference type="NCBI Taxonomy" id="662367"/>
    <lineage>
        <taxon>Bacteria</taxon>
        <taxon>Pseudomonadati</taxon>
        <taxon>Bacteroidota</taxon>
        <taxon>Cytophagia</taxon>
        <taxon>Cytophagales</taxon>
        <taxon>Cytophagaceae</taxon>
        <taxon>Spirosoma</taxon>
    </lineage>
</organism>
<reference evidence="6 7" key="1">
    <citation type="submission" date="2016-10" db="EMBL/GenBank/DDBJ databases">
        <authorList>
            <person name="de Groot N.N."/>
        </authorList>
    </citation>
    <scope>NUCLEOTIDE SEQUENCE [LARGE SCALE GENOMIC DNA]</scope>
    <source>
        <strain evidence="6 7">DSM 26130</strain>
    </source>
</reference>
<dbReference type="Pfam" id="PF01339">
    <property type="entry name" value="CheB_methylest"/>
    <property type="match status" value="1"/>
</dbReference>
<proteinExistence type="predicted"/>